<evidence type="ECO:0000313" key="3">
    <source>
        <dbReference type="Proteomes" id="UP000499080"/>
    </source>
</evidence>
<feature type="region of interest" description="Disordered" evidence="1">
    <location>
        <begin position="1"/>
        <end position="22"/>
    </location>
</feature>
<comment type="caution">
    <text evidence="2">The sequence shown here is derived from an EMBL/GenBank/DDBJ whole genome shotgun (WGS) entry which is preliminary data.</text>
</comment>
<gene>
    <name evidence="2" type="ORF">AVEN_256350_1</name>
</gene>
<protein>
    <submittedName>
        <fullName evidence="2">Uncharacterized protein</fullName>
    </submittedName>
</protein>
<evidence type="ECO:0000256" key="1">
    <source>
        <dbReference type="SAM" id="MobiDB-lite"/>
    </source>
</evidence>
<dbReference type="AlphaFoldDB" id="A0A4Y2DNK9"/>
<organism evidence="2 3">
    <name type="scientific">Araneus ventricosus</name>
    <name type="common">Orbweaver spider</name>
    <name type="synonym">Epeira ventricosa</name>
    <dbReference type="NCBI Taxonomy" id="182803"/>
    <lineage>
        <taxon>Eukaryota</taxon>
        <taxon>Metazoa</taxon>
        <taxon>Ecdysozoa</taxon>
        <taxon>Arthropoda</taxon>
        <taxon>Chelicerata</taxon>
        <taxon>Arachnida</taxon>
        <taxon>Araneae</taxon>
        <taxon>Araneomorphae</taxon>
        <taxon>Entelegynae</taxon>
        <taxon>Araneoidea</taxon>
        <taxon>Araneidae</taxon>
        <taxon>Araneus</taxon>
    </lineage>
</organism>
<sequence>KLVSGPDATADYGAKQQKAATQSGYSYPRQLLGAGQNVHSQSCRRILNTFNDSIRIMTLSLDS</sequence>
<reference evidence="2 3" key="1">
    <citation type="journal article" date="2019" name="Sci. Rep.">
        <title>Orb-weaving spider Araneus ventricosus genome elucidates the spidroin gene catalogue.</title>
        <authorList>
            <person name="Kono N."/>
            <person name="Nakamura H."/>
            <person name="Ohtoshi R."/>
            <person name="Moran D.A.P."/>
            <person name="Shinohara A."/>
            <person name="Yoshida Y."/>
            <person name="Fujiwara M."/>
            <person name="Mori M."/>
            <person name="Tomita M."/>
            <person name="Arakawa K."/>
        </authorList>
    </citation>
    <scope>NUCLEOTIDE SEQUENCE [LARGE SCALE GENOMIC DNA]</scope>
</reference>
<feature type="non-terminal residue" evidence="2">
    <location>
        <position position="1"/>
    </location>
</feature>
<keyword evidence="3" id="KW-1185">Reference proteome</keyword>
<accession>A0A4Y2DNK9</accession>
<name>A0A4Y2DNK9_ARAVE</name>
<evidence type="ECO:0000313" key="2">
    <source>
        <dbReference type="EMBL" id="GBM17444.1"/>
    </source>
</evidence>
<dbReference type="EMBL" id="BGPR01243345">
    <property type="protein sequence ID" value="GBM17444.1"/>
    <property type="molecule type" value="Genomic_DNA"/>
</dbReference>
<dbReference type="Proteomes" id="UP000499080">
    <property type="component" value="Unassembled WGS sequence"/>
</dbReference>
<proteinExistence type="predicted"/>